<feature type="disulfide bond" evidence="8">
    <location>
        <begin position="686"/>
        <end position="713"/>
    </location>
</feature>
<feature type="domain" description="Sushi" evidence="13">
    <location>
        <begin position="656"/>
        <end position="715"/>
    </location>
</feature>
<dbReference type="Gene3D" id="2.10.70.10">
    <property type="entry name" value="Complement Module, domain 1"/>
    <property type="match status" value="3"/>
</dbReference>
<dbReference type="SUPFAM" id="SSF56436">
    <property type="entry name" value="C-type lectin-like"/>
    <property type="match status" value="1"/>
</dbReference>
<keyword evidence="5" id="KW-0106">Calcium</keyword>
<dbReference type="CDD" id="cd00037">
    <property type="entry name" value="CLECT"/>
    <property type="match status" value="1"/>
</dbReference>
<evidence type="ECO:0000313" key="14">
    <source>
        <dbReference type="EMBL" id="GBL84869.1"/>
    </source>
</evidence>
<dbReference type="SMART" id="SM00034">
    <property type="entry name" value="CLECT"/>
    <property type="match status" value="1"/>
</dbReference>
<dbReference type="GO" id="GO:0004523">
    <property type="term" value="F:RNA-DNA hybrid ribonuclease activity"/>
    <property type="evidence" value="ECO:0007669"/>
    <property type="project" value="InterPro"/>
</dbReference>
<dbReference type="InterPro" id="IPR036397">
    <property type="entry name" value="RNaseH_sf"/>
</dbReference>
<dbReference type="PANTHER" id="PTHR19325">
    <property type="entry name" value="COMPLEMENT COMPONENT-RELATED SUSHI DOMAIN-CONTAINING"/>
    <property type="match status" value="1"/>
</dbReference>
<proteinExistence type="predicted"/>
<dbReference type="Proteomes" id="UP000499080">
    <property type="component" value="Unassembled WGS sequence"/>
</dbReference>
<dbReference type="SUPFAM" id="SSF57535">
    <property type="entry name" value="Complement control module/SCR domain"/>
    <property type="match status" value="3"/>
</dbReference>
<accession>A0A4Y2B097</accession>
<keyword evidence="10" id="KW-0472">Membrane</keyword>
<dbReference type="InterPro" id="IPR016186">
    <property type="entry name" value="C-type_lectin-like/link_sf"/>
</dbReference>
<dbReference type="InterPro" id="IPR050350">
    <property type="entry name" value="Compl-Cell_Adhes-Reg"/>
</dbReference>
<evidence type="ECO:0000256" key="1">
    <source>
        <dbReference type="ARBA" id="ARBA00022659"/>
    </source>
</evidence>
<name>A0A4Y2B097_ARAVE</name>
<dbReference type="InterPro" id="IPR035976">
    <property type="entry name" value="Sushi/SCR/CCP_sf"/>
</dbReference>
<evidence type="ECO:0000256" key="2">
    <source>
        <dbReference type="ARBA" id="ARBA00022723"/>
    </source>
</evidence>
<dbReference type="InterPro" id="IPR000436">
    <property type="entry name" value="Sushi_SCR_CCP_dom"/>
</dbReference>
<keyword evidence="3" id="KW-0732">Signal</keyword>
<dbReference type="SMART" id="SM00607">
    <property type="entry name" value="FTP"/>
    <property type="match status" value="1"/>
</dbReference>
<feature type="disulfide bond" evidence="8">
    <location>
        <begin position="626"/>
        <end position="653"/>
    </location>
</feature>
<dbReference type="SUPFAM" id="SSF53098">
    <property type="entry name" value="Ribonuclease H-like"/>
    <property type="match status" value="1"/>
</dbReference>
<feature type="region of interest" description="Disordered" evidence="9">
    <location>
        <begin position="803"/>
        <end position="870"/>
    </location>
</feature>
<keyword evidence="15" id="KW-1185">Reference proteome</keyword>
<evidence type="ECO:0000256" key="7">
    <source>
        <dbReference type="ARBA" id="ARBA00023180"/>
    </source>
</evidence>
<feature type="domain" description="Sushi" evidence="13">
    <location>
        <begin position="596"/>
        <end position="655"/>
    </location>
</feature>
<feature type="domain" description="C-type lectin" evidence="11">
    <location>
        <begin position="417"/>
        <end position="534"/>
    </location>
</feature>
<comment type="caution">
    <text evidence="8">Lacks conserved residue(s) required for the propagation of feature annotation.</text>
</comment>
<feature type="disulfide bond" evidence="8">
    <location>
        <begin position="566"/>
        <end position="593"/>
    </location>
</feature>
<evidence type="ECO:0000256" key="6">
    <source>
        <dbReference type="ARBA" id="ARBA00023157"/>
    </source>
</evidence>
<keyword evidence="4" id="KW-0677">Repeat</keyword>
<dbReference type="InterPro" id="IPR002156">
    <property type="entry name" value="RNaseH_domain"/>
</dbReference>
<dbReference type="Gene3D" id="3.10.100.10">
    <property type="entry name" value="Mannose-Binding Protein A, subunit A"/>
    <property type="match status" value="1"/>
</dbReference>
<gene>
    <name evidence="14" type="primary">Svep1_28</name>
    <name evidence="14" type="ORF">AVEN_93889_1</name>
</gene>
<keyword evidence="10" id="KW-1133">Transmembrane helix</keyword>
<feature type="compositionally biased region" description="Basic and acidic residues" evidence="9">
    <location>
        <begin position="817"/>
        <end position="827"/>
    </location>
</feature>
<dbReference type="CDD" id="cd09276">
    <property type="entry name" value="Rnase_HI_RT_non_LTR"/>
    <property type="match status" value="1"/>
</dbReference>
<keyword evidence="10" id="KW-0812">Transmembrane</keyword>
<dbReference type="SUPFAM" id="SSF49785">
    <property type="entry name" value="Galactose-binding domain-like"/>
    <property type="match status" value="1"/>
</dbReference>
<dbReference type="Pfam" id="PF22633">
    <property type="entry name" value="F5_F8_type_C_2"/>
    <property type="match status" value="1"/>
</dbReference>
<keyword evidence="7" id="KW-0325">Glycoprotein</keyword>
<dbReference type="EMBL" id="BGPR01000039">
    <property type="protein sequence ID" value="GBL84869.1"/>
    <property type="molecule type" value="Genomic_DNA"/>
</dbReference>
<dbReference type="InterPro" id="IPR006585">
    <property type="entry name" value="FTP1"/>
</dbReference>
<dbReference type="InterPro" id="IPR012337">
    <property type="entry name" value="RNaseH-like_sf"/>
</dbReference>
<dbReference type="InterPro" id="IPR008979">
    <property type="entry name" value="Galactose-bd-like_sf"/>
</dbReference>
<evidence type="ECO:0000259" key="11">
    <source>
        <dbReference type="PROSITE" id="PS50041"/>
    </source>
</evidence>
<keyword evidence="2" id="KW-0479">Metal-binding</keyword>
<evidence type="ECO:0000256" key="3">
    <source>
        <dbReference type="ARBA" id="ARBA00022729"/>
    </source>
</evidence>
<evidence type="ECO:0000256" key="9">
    <source>
        <dbReference type="SAM" id="MobiDB-lite"/>
    </source>
</evidence>
<dbReference type="InterPro" id="IPR001304">
    <property type="entry name" value="C-type_lectin-like"/>
</dbReference>
<evidence type="ECO:0000259" key="13">
    <source>
        <dbReference type="PROSITE" id="PS50923"/>
    </source>
</evidence>
<evidence type="ECO:0000256" key="5">
    <source>
        <dbReference type="ARBA" id="ARBA00022837"/>
    </source>
</evidence>
<evidence type="ECO:0000313" key="15">
    <source>
        <dbReference type="Proteomes" id="UP000499080"/>
    </source>
</evidence>
<feature type="compositionally biased region" description="Basic residues" evidence="9">
    <location>
        <begin position="860"/>
        <end position="870"/>
    </location>
</feature>
<dbReference type="Gene3D" id="3.30.420.10">
    <property type="entry name" value="Ribonuclease H-like superfamily/Ribonuclease H"/>
    <property type="match status" value="1"/>
</dbReference>
<dbReference type="Pfam" id="PF00075">
    <property type="entry name" value="RNase_H"/>
    <property type="match status" value="1"/>
</dbReference>
<evidence type="ECO:0000256" key="4">
    <source>
        <dbReference type="ARBA" id="ARBA00022737"/>
    </source>
</evidence>
<dbReference type="PANTHER" id="PTHR19325:SF497">
    <property type="entry name" value="SUSHI, VON WILLEBRAND FACTOR TYPE A, EGF AND PENTRAXIN DOMAIN-CONTAINING PROTEIN 1-LIKE PROTEIN"/>
    <property type="match status" value="1"/>
</dbReference>
<evidence type="ECO:0000256" key="8">
    <source>
        <dbReference type="PROSITE-ProRule" id="PRU00302"/>
    </source>
</evidence>
<dbReference type="GO" id="GO:0003676">
    <property type="term" value="F:nucleic acid binding"/>
    <property type="evidence" value="ECO:0007669"/>
    <property type="project" value="InterPro"/>
</dbReference>
<feature type="domain" description="RNase H type-1" evidence="12">
    <location>
        <begin position="21"/>
        <end position="149"/>
    </location>
</feature>
<dbReference type="CDD" id="cd00033">
    <property type="entry name" value="CCP"/>
    <property type="match status" value="3"/>
</dbReference>
<sequence>MSHMSAFPWFFVRSRSVKCLYSQYVPVFTDGSKSTNYVGCSVAFPDSVSAYRLNAALSIYTAEATAISCALQRISSENTRQFCIYTDSMSVLQSLQQTESSNNPVICDILLQMEDLRSTGYDILFCWVPSHTGIKGNELADSAAKSALVPLNSAVPLSDVTCFIRKHINKMWQQLSDLQQQNKLHSLKPFLGRWPGVPVRRKDVILTRLRIGHTRFTHKHLLFAEPAPICTSCQVPYSVLHILIECPVFTFQLMNVASGKAAMQSSIFSKGVPQKAVDGTTSRTYGADTCTLTEVEDAPWWYVNLLEPFFVQLVRVDFGRSCCANGVPATVIVRVGNSRPDLSNNPVCNRFTGKIEEGRPLFFPCTSTVTGAFVSVHVETPAPFTLSICETFVYTDQVVPVEQCPDFDQEEATVATYNGKCYLFYSNNPRTLESATKFCALQGGSLIHDTSPALQGFLSWELYKRHRKNQGSDYWNGVIRKPGSRDWKWIDGKDVTISFWSQPPKESNCSKFDGKNGWLWSDTECTNEMNYICEHRPVTCSKPERPVNSTLLIRASTVGSTIEYQCNPGHLLLGPPTRTCQPTGFYSEFAPKCSYLECGFPANIPNGGYSLVNGTKHFQSIVQYFCQDSYILVGQAELICDADRKWDGPPPRCDPLLCHNPPTIPHGNVTVTVNTTVPGTTAEYECENNFKMIGEAVISCDSTGFWTSKPPTCELDKEKLYNARIEGKHKRNRASIAARLNMGGIIALGIFGGFVFLAVIISIVVIIVRRNSHTQDSLDSLSTYESQGSREKLYQRQLWPGHPGSLHPGVLPPPSEDPDHRKDRREPSTSAQYHHRHHQHGSSHRDSDISLETTASTPRWCKKHEKRSGY</sequence>
<evidence type="ECO:0000259" key="12">
    <source>
        <dbReference type="PROSITE" id="PS50879"/>
    </source>
</evidence>
<dbReference type="Gene3D" id="2.60.120.260">
    <property type="entry name" value="Galactose-binding domain-like"/>
    <property type="match status" value="1"/>
</dbReference>
<protein>
    <submittedName>
        <fullName evidence="14">Sushi, von Willebrand factor type A, EGF and pentraxin domain-containing protein 1</fullName>
    </submittedName>
</protein>
<feature type="compositionally biased region" description="Basic residues" evidence="9">
    <location>
        <begin position="833"/>
        <end position="842"/>
    </location>
</feature>
<reference evidence="14 15" key="1">
    <citation type="journal article" date="2019" name="Sci. Rep.">
        <title>Orb-weaving spider Araneus ventricosus genome elucidates the spidroin gene catalogue.</title>
        <authorList>
            <person name="Kono N."/>
            <person name="Nakamura H."/>
            <person name="Ohtoshi R."/>
            <person name="Moran D.A.P."/>
            <person name="Shinohara A."/>
            <person name="Yoshida Y."/>
            <person name="Fujiwara M."/>
            <person name="Mori M."/>
            <person name="Tomita M."/>
            <person name="Arakawa K."/>
        </authorList>
    </citation>
    <scope>NUCLEOTIDE SEQUENCE [LARGE SCALE GENOMIC DNA]</scope>
</reference>
<organism evidence="14 15">
    <name type="scientific">Araneus ventricosus</name>
    <name type="common">Orbweaver spider</name>
    <name type="synonym">Epeira ventricosa</name>
    <dbReference type="NCBI Taxonomy" id="182803"/>
    <lineage>
        <taxon>Eukaryota</taxon>
        <taxon>Metazoa</taxon>
        <taxon>Ecdysozoa</taxon>
        <taxon>Arthropoda</taxon>
        <taxon>Chelicerata</taxon>
        <taxon>Arachnida</taxon>
        <taxon>Araneae</taxon>
        <taxon>Araneomorphae</taxon>
        <taxon>Entelegynae</taxon>
        <taxon>Araneoidea</taxon>
        <taxon>Araneidae</taxon>
        <taxon>Araneus</taxon>
    </lineage>
</organism>
<dbReference type="SMART" id="SM00032">
    <property type="entry name" value="CCP"/>
    <property type="match status" value="3"/>
</dbReference>
<dbReference type="PROSITE" id="PS50879">
    <property type="entry name" value="RNASE_H_1"/>
    <property type="match status" value="1"/>
</dbReference>
<dbReference type="OrthoDB" id="547680at2759"/>
<dbReference type="PROSITE" id="PS50041">
    <property type="entry name" value="C_TYPE_LECTIN_2"/>
    <property type="match status" value="1"/>
</dbReference>
<dbReference type="Pfam" id="PF00084">
    <property type="entry name" value="Sushi"/>
    <property type="match status" value="3"/>
</dbReference>
<evidence type="ECO:0000256" key="10">
    <source>
        <dbReference type="SAM" id="Phobius"/>
    </source>
</evidence>
<keyword evidence="6 8" id="KW-1015">Disulfide bond</keyword>
<dbReference type="InterPro" id="IPR016187">
    <property type="entry name" value="CTDL_fold"/>
</dbReference>
<dbReference type="PROSITE" id="PS50923">
    <property type="entry name" value="SUSHI"/>
    <property type="match status" value="3"/>
</dbReference>
<keyword evidence="1 8" id="KW-0768">Sushi</keyword>
<comment type="caution">
    <text evidence="14">The sequence shown here is derived from an EMBL/GenBank/DDBJ whole genome shotgun (WGS) entry which is preliminary data.</text>
</comment>
<dbReference type="Pfam" id="PF00059">
    <property type="entry name" value="Lectin_C"/>
    <property type="match status" value="1"/>
</dbReference>
<feature type="transmembrane region" description="Helical" evidence="10">
    <location>
        <begin position="742"/>
        <end position="768"/>
    </location>
</feature>
<dbReference type="AlphaFoldDB" id="A0A4Y2B097"/>
<dbReference type="GO" id="GO:0046872">
    <property type="term" value="F:metal ion binding"/>
    <property type="evidence" value="ECO:0007669"/>
    <property type="project" value="UniProtKB-KW"/>
</dbReference>
<feature type="domain" description="Sushi" evidence="13">
    <location>
        <begin position="538"/>
        <end position="595"/>
    </location>
</feature>